<proteinExistence type="predicted"/>
<feature type="region of interest" description="Disordered" evidence="1">
    <location>
        <begin position="29"/>
        <end position="101"/>
    </location>
</feature>
<dbReference type="EMBL" id="KQ435795">
    <property type="protein sequence ID" value="KOX73567.1"/>
    <property type="molecule type" value="Genomic_DNA"/>
</dbReference>
<evidence type="ECO:0000313" key="3">
    <source>
        <dbReference type="Proteomes" id="UP000053105"/>
    </source>
</evidence>
<evidence type="ECO:0000256" key="1">
    <source>
        <dbReference type="SAM" id="MobiDB-lite"/>
    </source>
</evidence>
<reference evidence="2 3" key="1">
    <citation type="submission" date="2015-07" db="EMBL/GenBank/DDBJ databases">
        <title>The genome of Melipona quadrifasciata.</title>
        <authorList>
            <person name="Pan H."/>
            <person name="Kapheim K."/>
        </authorList>
    </citation>
    <scope>NUCLEOTIDE SEQUENCE [LARGE SCALE GENOMIC DNA]</scope>
    <source>
        <strain evidence="2">0111107301</strain>
        <tissue evidence="2">Whole body</tissue>
    </source>
</reference>
<keyword evidence="3" id="KW-1185">Reference proteome</keyword>
<feature type="compositionally biased region" description="Basic and acidic residues" evidence="1">
    <location>
        <begin position="83"/>
        <end position="96"/>
    </location>
</feature>
<dbReference type="AlphaFoldDB" id="A0A0M8ZYK7"/>
<dbReference type="Proteomes" id="UP000053105">
    <property type="component" value="Unassembled WGS sequence"/>
</dbReference>
<accession>A0A0M8ZYK7</accession>
<organism evidence="2 3">
    <name type="scientific">Melipona quadrifasciata</name>
    <dbReference type="NCBI Taxonomy" id="166423"/>
    <lineage>
        <taxon>Eukaryota</taxon>
        <taxon>Metazoa</taxon>
        <taxon>Ecdysozoa</taxon>
        <taxon>Arthropoda</taxon>
        <taxon>Hexapoda</taxon>
        <taxon>Insecta</taxon>
        <taxon>Pterygota</taxon>
        <taxon>Neoptera</taxon>
        <taxon>Endopterygota</taxon>
        <taxon>Hymenoptera</taxon>
        <taxon>Apocrita</taxon>
        <taxon>Aculeata</taxon>
        <taxon>Apoidea</taxon>
        <taxon>Anthophila</taxon>
        <taxon>Apidae</taxon>
        <taxon>Melipona</taxon>
    </lineage>
</organism>
<evidence type="ECO:0000313" key="2">
    <source>
        <dbReference type="EMBL" id="KOX73567.1"/>
    </source>
</evidence>
<sequence>MGADGETTMPGEAESVKHIADIKTDFKRSLASEPTLSPLKSNFQQPGKKDRDFLSHYRQVLSQKPKESPNVSSVPLPSATENRGSRVGHEGPDTRGRRGRSRWPGFLTCSGKVGAMHQSTVDCLVFSEYVSHVAKVSGDAGLLRKEVREVFPECGHLSPSGDRVARWKILARVLLTGLKKARATEKATEPLEFPPGYPLDVCRGQ</sequence>
<feature type="compositionally biased region" description="Polar residues" evidence="1">
    <location>
        <begin position="32"/>
        <end position="45"/>
    </location>
</feature>
<gene>
    <name evidence="2" type="ORF">WN51_01386</name>
</gene>
<feature type="compositionally biased region" description="Polar residues" evidence="1">
    <location>
        <begin position="69"/>
        <end position="82"/>
    </location>
</feature>
<protein>
    <submittedName>
        <fullName evidence="2">Uncharacterized protein</fullName>
    </submittedName>
</protein>
<name>A0A0M8ZYK7_9HYME</name>